<reference evidence="2 3" key="1">
    <citation type="submission" date="2021-09" db="EMBL/GenBank/DDBJ databases">
        <title>The complete genome sequence of a new microorganism.</title>
        <authorList>
            <person name="Zi Z."/>
        </authorList>
    </citation>
    <scope>NUCLEOTIDE SEQUENCE [LARGE SCALE GENOMIC DNA]</scope>
    <source>
        <strain evidence="2 3">WGZ8</strain>
    </source>
</reference>
<dbReference type="EMBL" id="JAIRBM010000013">
    <property type="protein sequence ID" value="MBZ6077918.1"/>
    <property type="molecule type" value="Genomic_DNA"/>
</dbReference>
<protein>
    <submittedName>
        <fullName evidence="2">Glyoxalase</fullName>
    </submittedName>
</protein>
<dbReference type="Proteomes" id="UP000704176">
    <property type="component" value="Unassembled WGS sequence"/>
</dbReference>
<dbReference type="InterPro" id="IPR029068">
    <property type="entry name" value="Glyas_Bleomycin-R_OHBP_Dase"/>
</dbReference>
<dbReference type="PROSITE" id="PS51819">
    <property type="entry name" value="VOC"/>
    <property type="match status" value="1"/>
</dbReference>
<dbReference type="RefSeq" id="WP_224314669.1">
    <property type="nucleotide sequence ID" value="NZ_JAIRBM010000013.1"/>
</dbReference>
<name>A0ABS7VSN2_9HYPH</name>
<dbReference type="Pfam" id="PF00903">
    <property type="entry name" value="Glyoxalase"/>
    <property type="match status" value="1"/>
</dbReference>
<dbReference type="PANTHER" id="PTHR39175">
    <property type="entry name" value="FAMILY PROTEIN, PUTATIVE (AFU_ORTHOLOGUE AFUA_3G15060)-RELATED"/>
    <property type="match status" value="1"/>
</dbReference>
<accession>A0ABS7VSN2</accession>
<organism evidence="2 3">
    <name type="scientific">Microvirga puerhi</name>
    <dbReference type="NCBI Taxonomy" id="2876078"/>
    <lineage>
        <taxon>Bacteria</taxon>
        <taxon>Pseudomonadati</taxon>
        <taxon>Pseudomonadota</taxon>
        <taxon>Alphaproteobacteria</taxon>
        <taxon>Hyphomicrobiales</taxon>
        <taxon>Methylobacteriaceae</taxon>
        <taxon>Microvirga</taxon>
    </lineage>
</organism>
<keyword evidence="3" id="KW-1185">Reference proteome</keyword>
<proteinExistence type="predicted"/>
<dbReference type="SUPFAM" id="SSF54593">
    <property type="entry name" value="Glyoxalase/Bleomycin resistance protein/Dihydroxybiphenyl dioxygenase"/>
    <property type="match status" value="1"/>
</dbReference>
<dbReference type="PANTHER" id="PTHR39175:SF1">
    <property type="entry name" value="FAMILY PROTEIN, PUTATIVE (AFU_ORTHOLOGUE AFUA_3G15060)-RELATED"/>
    <property type="match status" value="1"/>
</dbReference>
<evidence type="ECO:0000313" key="2">
    <source>
        <dbReference type="EMBL" id="MBZ6077918.1"/>
    </source>
</evidence>
<comment type="caution">
    <text evidence="2">The sequence shown here is derived from an EMBL/GenBank/DDBJ whole genome shotgun (WGS) entry which is preliminary data.</text>
</comment>
<dbReference type="Gene3D" id="3.10.180.10">
    <property type="entry name" value="2,3-Dihydroxybiphenyl 1,2-Dioxygenase, domain 1"/>
    <property type="match status" value="1"/>
</dbReference>
<evidence type="ECO:0000259" key="1">
    <source>
        <dbReference type="PROSITE" id="PS51819"/>
    </source>
</evidence>
<dbReference type="InterPro" id="IPR037523">
    <property type="entry name" value="VOC_core"/>
</dbReference>
<sequence length="121" mass="13388">MIRRLDHVQLAIPAGAEDACRHFYIGLLGMDEVPKPESLASRGGLWLRRGDVQIHLGVEADFHPARKAHPGFVAEDVDRLASVLADAGHHPEWDDALPGIRRFYVADPCGNRLEFMSEGIP</sequence>
<evidence type="ECO:0000313" key="3">
    <source>
        <dbReference type="Proteomes" id="UP000704176"/>
    </source>
</evidence>
<feature type="domain" description="VOC" evidence="1">
    <location>
        <begin position="4"/>
        <end position="118"/>
    </location>
</feature>
<gene>
    <name evidence="2" type="ORF">K9B37_16690</name>
</gene>
<dbReference type="InterPro" id="IPR004360">
    <property type="entry name" value="Glyas_Fos-R_dOase_dom"/>
</dbReference>